<dbReference type="SUPFAM" id="SSF53448">
    <property type="entry name" value="Nucleotide-diphospho-sugar transferases"/>
    <property type="match status" value="1"/>
</dbReference>
<dbReference type="InterPro" id="IPR018641">
    <property type="entry name" value="Trfase_1_rSAM/seldom-assoc"/>
</dbReference>
<dbReference type="AlphaFoldDB" id="A0A4Z0P1Z3"/>
<dbReference type="Pfam" id="PF09837">
    <property type="entry name" value="DUF2064"/>
    <property type="match status" value="1"/>
</dbReference>
<dbReference type="Gene3D" id="3.90.550.10">
    <property type="entry name" value="Spore Coat Polysaccharide Biosynthesis Protein SpsA, Chain A"/>
    <property type="match status" value="1"/>
</dbReference>
<dbReference type="Proteomes" id="UP000298337">
    <property type="component" value="Unassembled WGS sequence"/>
</dbReference>
<keyword evidence="2" id="KW-1185">Reference proteome</keyword>
<organism evidence="1 2">
    <name type="scientific">Hymenobacter fodinae</name>
    <dbReference type="NCBI Taxonomy" id="2510796"/>
    <lineage>
        <taxon>Bacteria</taxon>
        <taxon>Pseudomonadati</taxon>
        <taxon>Bacteroidota</taxon>
        <taxon>Cytophagia</taxon>
        <taxon>Cytophagales</taxon>
        <taxon>Hymenobacteraceae</taxon>
        <taxon>Hymenobacter</taxon>
    </lineage>
</organism>
<dbReference type="InterPro" id="IPR029044">
    <property type="entry name" value="Nucleotide-diphossugar_trans"/>
</dbReference>
<sequence>MSANQSSSNPSAPAHQQHDLIVFARYPELGKVKTRLAAGVGPERALQVYRRLLAHTQAVTTDLPARKWLWLAEAGPTADQSDPWVGYQRRPQPPGDLGHRMQSAFSHAFAEGATAAVIIGTDCPGLTHEHLRDAYEALRTHEVVLGPATDGGYYLLGMKKVWPELFANKRWSTDSVRADTLADARRLGLQVHLLPELRDVDTADDLRAWETAEKRGS</sequence>
<comment type="caution">
    <text evidence="1">The sequence shown here is derived from an EMBL/GenBank/DDBJ whole genome shotgun (WGS) entry which is preliminary data.</text>
</comment>
<name>A0A4Z0P1Z3_9BACT</name>
<reference evidence="1 2" key="1">
    <citation type="submission" date="2019-04" db="EMBL/GenBank/DDBJ databases">
        <authorList>
            <person name="Feng G."/>
            <person name="Zhang J."/>
            <person name="Zhu H."/>
        </authorList>
    </citation>
    <scope>NUCLEOTIDE SEQUENCE [LARGE SCALE GENOMIC DNA]</scope>
    <source>
        <strain evidence="1 2">92R-1</strain>
    </source>
</reference>
<dbReference type="EMBL" id="SRLA01000006">
    <property type="protein sequence ID" value="TGE04104.1"/>
    <property type="molecule type" value="Genomic_DNA"/>
</dbReference>
<keyword evidence="1" id="KW-0808">Transferase</keyword>
<accession>A0A4Z0P1Z3</accession>
<dbReference type="NCBIfam" id="TIGR04282">
    <property type="entry name" value="glyco_like_cofC"/>
    <property type="match status" value="1"/>
</dbReference>
<proteinExistence type="predicted"/>
<evidence type="ECO:0000313" key="1">
    <source>
        <dbReference type="EMBL" id="TGE04104.1"/>
    </source>
</evidence>
<dbReference type="PANTHER" id="PTHR36529">
    <property type="entry name" value="SLL1095 PROTEIN"/>
    <property type="match status" value="1"/>
</dbReference>
<dbReference type="PANTHER" id="PTHR36529:SF1">
    <property type="entry name" value="GLYCOSYLTRANSFERASE"/>
    <property type="match status" value="1"/>
</dbReference>
<dbReference type="OrthoDB" id="9798250at2"/>
<protein>
    <submittedName>
        <fullName evidence="1">Glycosyltransferase</fullName>
    </submittedName>
</protein>
<gene>
    <name evidence="1" type="ORF">EU556_22810</name>
</gene>
<evidence type="ECO:0000313" key="2">
    <source>
        <dbReference type="Proteomes" id="UP000298337"/>
    </source>
</evidence>
<dbReference type="GO" id="GO:0016740">
    <property type="term" value="F:transferase activity"/>
    <property type="evidence" value="ECO:0007669"/>
    <property type="project" value="UniProtKB-KW"/>
</dbReference>